<organism evidence="4 5">
    <name type="scientific">Podospora anserina (strain S / ATCC MYA-4624 / DSM 980 / FGSC 10383)</name>
    <name type="common">Pleurage anserina</name>
    <dbReference type="NCBI Taxonomy" id="515849"/>
    <lineage>
        <taxon>Eukaryota</taxon>
        <taxon>Fungi</taxon>
        <taxon>Dikarya</taxon>
        <taxon>Ascomycota</taxon>
        <taxon>Pezizomycotina</taxon>
        <taxon>Sordariomycetes</taxon>
        <taxon>Sordariomycetidae</taxon>
        <taxon>Sordariales</taxon>
        <taxon>Podosporaceae</taxon>
        <taxon>Podospora</taxon>
        <taxon>Podospora anserina</taxon>
    </lineage>
</organism>
<sequence length="661" mass="73651">MVAARQGSGWDLGNDVQRPPRKGRFGASGTIVLSAKLPERAAKSYDLSSQKFPSTPGSRGITRSGNCPAFTMPVPRIAGLRAVGAQRLLSTPRRSPQTALNGARQSLGIDQQGRLKSTTPPPGGGQGTGQQQGQGKEGEQGEAQKEQFKKGLWSTFWTLWKRDMKRGWEITKKTSLKQTWKEEPIGLVIGAVGATLSMCFLAFTFYQYFAYYNSPTFTVFPEDVAFALRKALYFGDFKKDTKRALHYYKQAIELCQEHKLDHFSDEVMGIKLKLADWLEKIDNHRNAIHILENLLSDCQRWIVAFEKAEKEEILPGQKNYKPQHAIKAVEGETPGEVKMVVIPPPPVEEEGGAKSEGEAAAQQQQQPPPPTNPDGTPIQPKETFRGKRTRLLMKSIGIAVKLASLYSDDHVLERETAHEKLVWAVETNLRELARRQKEPLKEGEGKWMTPEEIGGTLESLAHDYQAQAQHHLAVPLLFQALRMCDQPCHTAMLSMFFISSPFFDQIFTNMRLVSNISTSFAEHPLLPPGESPVDALMEQDASKIFATAKQQRSAYLEAAERWAQNAIAQAKRTTGEERTEECDQACAAAVINYGSILALQGKTEEARKKFEQAREMIGKMEGGDKGVYEREVEEGLRKLNGEGEDKKKAKKKIMPGGVVPR</sequence>
<feature type="region of interest" description="Disordered" evidence="2">
    <location>
        <begin position="1"/>
        <end position="27"/>
    </location>
</feature>
<reference evidence="4 5" key="1">
    <citation type="journal article" date="2008" name="Genome Biol.">
        <title>The genome sequence of the model ascomycete fungus Podospora anserina.</title>
        <authorList>
            <person name="Espagne E."/>
            <person name="Lespinet O."/>
            <person name="Malagnac F."/>
            <person name="Da Silva C."/>
            <person name="Jaillon O."/>
            <person name="Porcel B.M."/>
            <person name="Couloux A."/>
            <person name="Aury J.-M."/>
            <person name="Segurens B."/>
            <person name="Poulain J."/>
            <person name="Anthouard V."/>
            <person name="Grossetete S."/>
            <person name="Khalili H."/>
            <person name="Coppin E."/>
            <person name="Dequard-Chablat M."/>
            <person name="Picard M."/>
            <person name="Contamine V."/>
            <person name="Arnaise S."/>
            <person name="Bourdais A."/>
            <person name="Berteaux-Lecellier V."/>
            <person name="Gautheret D."/>
            <person name="de Vries R.P."/>
            <person name="Battaglia E."/>
            <person name="Coutinho P.M."/>
            <person name="Danchin E.G.J."/>
            <person name="Henrissat B."/>
            <person name="El Khoury R."/>
            <person name="Sainsard-Chanet A."/>
            <person name="Boivin A."/>
            <person name="Pinan-Lucarre B."/>
            <person name="Sellem C.H."/>
            <person name="Debuchy R."/>
            <person name="Wincker P."/>
            <person name="Weissenbach J."/>
            <person name="Silar P."/>
        </authorList>
    </citation>
    <scope>NUCLEOTIDE SEQUENCE [LARGE SCALE GENOMIC DNA]</scope>
    <source>
        <strain evidence="5">S / ATCC MYA-4624 / DSM 980 / FGSC 10383</strain>
    </source>
</reference>
<feature type="coiled-coil region" evidence="1">
    <location>
        <begin position="274"/>
        <end position="311"/>
    </location>
</feature>
<proteinExistence type="predicted"/>
<dbReference type="InterPro" id="IPR011990">
    <property type="entry name" value="TPR-like_helical_dom_sf"/>
</dbReference>
<feature type="compositionally biased region" description="Basic and acidic residues" evidence="2">
    <location>
        <begin position="638"/>
        <end position="647"/>
    </location>
</feature>
<dbReference type="GO" id="GO:0031942">
    <property type="term" value="C:i-AAA complex"/>
    <property type="evidence" value="ECO:0007669"/>
    <property type="project" value="TreeGrafter"/>
</dbReference>
<dbReference type="PANTHER" id="PTHR28142">
    <property type="entry name" value="MITOCHONDRIAL INNER MEMBRANE I-AAA PROTEASE SUPERCOMPLEX SUBUNIT MGR3-RELATED"/>
    <property type="match status" value="1"/>
</dbReference>
<dbReference type="InterPro" id="IPR040201">
    <property type="entry name" value="Mrg3-like"/>
</dbReference>
<evidence type="ECO:0000256" key="1">
    <source>
        <dbReference type="SAM" id="Coils"/>
    </source>
</evidence>
<feature type="compositionally biased region" description="Polar residues" evidence="2">
    <location>
        <begin position="88"/>
        <end position="104"/>
    </location>
</feature>
<dbReference type="EMBL" id="FO904937">
    <property type="protein sequence ID" value="CDP25121.1"/>
    <property type="molecule type" value="Genomic_DNA"/>
</dbReference>
<feature type="transmembrane region" description="Helical" evidence="3">
    <location>
        <begin position="185"/>
        <end position="209"/>
    </location>
</feature>
<dbReference type="GO" id="GO:0006515">
    <property type="term" value="P:protein quality control for misfolded or incompletely synthesized proteins"/>
    <property type="evidence" value="ECO:0007669"/>
    <property type="project" value="TreeGrafter"/>
</dbReference>
<evidence type="ECO:0000256" key="3">
    <source>
        <dbReference type="SAM" id="Phobius"/>
    </source>
</evidence>
<name>A0A090CBM4_PODAN</name>
<dbReference type="AlphaFoldDB" id="A0A090CBM4"/>
<feature type="compositionally biased region" description="Polar residues" evidence="2">
    <location>
        <begin position="46"/>
        <end position="65"/>
    </location>
</feature>
<feature type="region of interest" description="Disordered" evidence="2">
    <location>
        <begin position="42"/>
        <end position="67"/>
    </location>
</feature>
<dbReference type="InParanoid" id="A0A090CBM4"/>
<evidence type="ECO:0000313" key="4">
    <source>
        <dbReference type="EMBL" id="CDP25121.1"/>
    </source>
</evidence>
<feature type="region of interest" description="Disordered" evidence="2">
    <location>
        <begin position="88"/>
        <end position="144"/>
    </location>
</feature>
<dbReference type="CDD" id="cd24145">
    <property type="entry name" value="Mgr3-like"/>
    <property type="match status" value="1"/>
</dbReference>
<dbReference type="Proteomes" id="UP000001197">
    <property type="component" value="Chromosome 2"/>
</dbReference>
<evidence type="ECO:0000256" key="2">
    <source>
        <dbReference type="SAM" id="MobiDB-lite"/>
    </source>
</evidence>
<dbReference type="PANTHER" id="PTHR28142:SF1">
    <property type="entry name" value="MITOCHONDRIAL INNER MEMBRANE I-AAA PROTEASE SUPERCOMPLEX SUBUNIT MGR3-RELATED"/>
    <property type="match status" value="1"/>
</dbReference>
<dbReference type="STRING" id="515849.A0A090CBM4"/>
<reference evidence="5" key="2">
    <citation type="journal article" date="2014" name="Genetics">
        <title>Maintaining two mating types: Structure of the mating type locus and its role in heterokaryosis in Podospora anserina.</title>
        <authorList>
            <person name="Grognet P."/>
            <person name="Bidard F."/>
            <person name="Kuchly C."/>
            <person name="Tong L.C.H."/>
            <person name="Coppin E."/>
            <person name="Benkhali J.A."/>
            <person name="Couloux A."/>
            <person name="Wincker P."/>
            <person name="Debuchy R."/>
            <person name="Silar P."/>
        </authorList>
    </citation>
    <scope>GENOME REANNOTATION</scope>
    <source>
        <strain evidence="5">S / ATCC MYA-4624 / DSM 980 / FGSC 10383</strain>
    </source>
</reference>
<keyword evidence="3" id="KW-0472">Membrane</keyword>
<keyword evidence="3" id="KW-0812">Transmembrane</keyword>
<evidence type="ECO:0000313" key="5">
    <source>
        <dbReference type="Proteomes" id="UP000001197"/>
    </source>
</evidence>
<protein>
    <submittedName>
        <fullName evidence="4">Uncharacterized protein</fullName>
    </submittedName>
</protein>
<dbReference type="SUPFAM" id="SSF48452">
    <property type="entry name" value="TPR-like"/>
    <property type="match status" value="1"/>
</dbReference>
<feature type="region of interest" description="Disordered" evidence="2">
    <location>
        <begin position="638"/>
        <end position="661"/>
    </location>
</feature>
<keyword evidence="3" id="KW-1133">Transmembrane helix</keyword>
<keyword evidence="1" id="KW-0175">Coiled coil</keyword>
<feature type="region of interest" description="Disordered" evidence="2">
    <location>
        <begin position="336"/>
        <end position="386"/>
    </location>
</feature>
<dbReference type="GO" id="GO:0051787">
    <property type="term" value="F:misfolded protein binding"/>
    <property type="evidence" value="ECO:0007669"/>
    <property type="project" value="TreeGrafter"/>
</dbReference>
<keyword evidence="5" id="KW-1185">Reference proteome</keyword>
<dbReference type="eggNOG" id="ENOG502RZH4">
    <property type="taxonomic scope" value="Eukaryota"/>
</dbReference>
<accession>A0A090CBM4</accession>